<proteinExistence type="predicted"/>
<dbReference type="EMBL" id="JACGWT010000005">
    <property type="protein sequence ID" value="MBA8795566.1"/>
    <property type="molecule type" value="Genomic_DNA"/>
</dbReference>
<dbReference type="Proteomes" id="UP000523079">
    <property type="component" value="Unassembled WGS sequence"/>
</dbReference>
<dbReference type="RefSeq" id="WP_182561173.1">
    <property type="nucleotide sequence ID" value="NZ_JACGWT010000005.1"/>
</dbReference>
<feature type="transmembrane region" description="Helical" evidence="1">
    <location>
        <begin position="18"/>
        <end position="37"/>
    </location>
</feature>
<organism evidence="2 3">
    <name type="scientific">Microlunatus kandeliicorticis</name>
    <dbReference type="NCBI Taxonomy" id="1759536"/>
    <lineage>
        <taxon>Bacteria</taxon>
        <taxon>Bacillati</taxon>
        <taxon>Actinomycetota</taxon>
        <taxon>Actinomycetes</taxon>
        <taxon>Propionibacteriales</taxon>
        <taxon>Propionibacteriaceae</taxon>
        <taxon>Microlunatus</taxon>
    </lineage>
</organism>
<keyword evidence="1" id="KW-1133">Transmembrane helix</keyword>
<reference evidence="2 3" key="1">
    <citation type="submission" date="2020-07" db="EMBL/GenBank/DDBJ databases">
        <title>Sequencing the genomes of 1000 actinobacteria strains.</title>
        <authorList>
            <person name="Klenk H.-P."/>
        </authorList>
    </citation>
    <scope>NUCLEOTIDE SEQUENCE [LARGE SCALE GENOMIC DNA]</scope>
    <source>
        <strain evidence="2 3">DSM 100723</strain>
    </source>
</reference>
<keyword evidence="1" id="KW-0472">Membrane</keyword>
<comment type="caution">
    <text evidence="2">The sequence shown here is derived from an EMBL/GenBank/DDBJ whole genome shotgun (WGS) entry which is preliminary data.</text>
</comment>
<evidence type="ECO:0000313" key="2">
    <source>
        <dbReference type="EMBL" id="MBA8795566.1"/>
    </source>
</evidence>
<accession>A0A7W3IUM2</accession>
<name>A0A7W3IUM2_9ACTN</name>
<gene>
    <name evidence="2" type="ORF">FHX74_003202</name>
</gene>
<evidence type="ECO:0000256" key="1">
    <source>
        <dbReference type="SAM" id="Phobius"/>
    </source>
</evidence>
<keyword evidence="1" id="KW-0812">Transmembrane</keyword>
<protein>
    <submittedName>
        <fullName evidence="2">Uncharacterized protein</fullName>
    </submittedName>
</protein>
<dbReference type="AlphaFoldDB" id="A0A7W3IUM2"/>
<sequence>MDILQALLSWLRQQSTSVIGFFGVIVGALVAAGAQGAQRKAQSRAAMAAELADAASALQQAVERFMTASHKENYRVVAFEPVRALRHEARRRAIRYRMLGDRTMTRRARDLHTLALRLDEGGAHWMYDGTDMPLYEAAHDLAVWLDSGMRKMPRSAKPRPRSRS</sequence>
<evidence type="ECO:0000313" key="3">
    <source>
        <dbReference type="Proteomes" id="UP000523079"/>
    </source>
</evidence>
<keyword evidence="3" id="KW-1185">Reference proteome</keyword>